<feature type="compositionally biased region" description="Acidic residues" evidence="1">
    <location>
        <begin position="10"/>
        <end position="36"/>
    </location>
</feature>
<proteinExistence type="predicted"/>
<sequence length="118" mass="13308">MIHNKRSINDEYDDDNDDDDDDDDDDNDDNDDDDGDDARTSGGLMLVHGIALWSFSSPHYSVIVRATTCDRARRLGVQGALLIVAVRVKLALDMQHYQLTSRVVPPHPYNIYISAKFL</sequence>
<feature type="region of interest" description="Disordered" evidence="1">
    <location>
        <begin position="1"/>
        <end position="40"/>
    </location>
</feature>
<reference evidence="2 3" key="1">
    <citation type="journal article" date="2021" name="J. Hered.">
        <title>A chromosome-level genome assembly of the parasitoid wasp, Cotesia glomerata (Hymenoptera: Braconidae).</title>
        <authorList>
            <person name="Pinto B.J."/>
            <person name="Weis J.J."/>
            <person name="Gamble T."/>
            <person name="Ode P.J."/>
            <person name="Paul R."/>
            <person name="Zaspel J.M."/>
        </authorList>
    </citation>
    <scope>NUCLEOTIDE SEQUENCE [LARGE SCALE GENOMIC DNA]</scope>
    <source>
        <strain evidence="2">CgM1</strain>
    </source>
</reference>
<protein>
    <submittedName>
        <fullName evidence="2">Uncharacterized protein</fullName>
    </submittedName>
</protein>
<dbReference type="AlphaFoldDB" id="A0AAV7IHP7"/>
<keyword evidence="3" id="KW-1185">Reference proteome</keyword>
<comment type="caution">
    <text evidence="2">The sequence shown here is derived from an EMBL/GenBank/DDBJ whole genome shotgun (WGS) entry which is preliminary data.</text>
</comment>
<name>A0AAV7IHP7_COTGL</name>
<evidence type="ECO:0000313" key="2">
    <source>
        <dbReference type="EMBL" id="KAH0552769.1"/>
    </source>
</evidence>
<dbReference type="EMBL" id="JAHXZJ010001492">
    <property type="protein sequence ID" value="KAH0552769.1"/>
    <property type="molecule type" value="Genomic_DNA"/>
</dbReference>
<accession>A0AAV7IHP7</accession>
<dbReference type="Proteomes" id="UP000826195">
    <property type="component" value="Unassembled WGS sequence"/>
</dbReference>
<gene>
    <name evidence="2" type="ORF">KQX54_014944</name>
</gene>
<evidence type="ECO:0000313" key="3">
    <source>
        <dbReference type="Proteomes" id="UP000826195"/>
    </source>
</evidence>
<evidence type="ECO:0000256" key="1">
    <source>
        <dbReference type="SAM" id="MobiDB-lite"/>
    </source>
</evidence>
<organism evidence="2 3">
    <name type="scientific">Cotesia glomerata</name>
    <name type="common">Lepidopteran parasitic wasp</name>
    <name type="synonym">Apanteles glomeratus</name>
    <dbReference type="NCBI Taxonomy" id="32391"/>
    <lineage>
        <taxon>Eukaryota</taxon>
        <taxon>Metazoa</taxon>
        <taxon>Ecdysozoa</taxon>
        <taxon>Arthropoda</taxon>
        <taxon>Hexapoda</taxon>
        <taxon>Insecta</taxon>
        <taxon>Pterygota</taxon>
        <taxon>Neoptera</taxon>
        <taxon>Endopterygota</taxon>
        <taxon>Hymenoptera</taxon>
        <taxon>Apocrita</taxon>
        <taxon>Ichneumonoidea</taxon>
        <taxon>Braconidae</taxon>
        <taxon>Microgastrinae</taxon>
        <taxon>Cotesia</taxon>
    </lineage>
</organism>